<name>A0A016SJZ3_9BILA</name>
<evidence type="ECO:0000313" key="2">
    <source>
        <dbReference type="Proteomes" id="UP000024635"/>
    </source>
</evidence>
<dbReference type="EMBL" id="JARK01001551">
    <property type="protein sequence ID" value="EYB90692.1"/>
    <property type="molecule type" value="Genomic_DNA"/>
</dbReference>
<reference evidence="2" key="1">
    <citation type="journal article" date="2015" name="Nat. Genet.">
        <title>The genome and transcriptome of the zoonotic hookworm Ancylostoma ceylanicum identify infection-specific gene families.</title>
        <authorList>
            <person name="Schwarz E.M."/>
            <person name="Hu Y."/>
            <person name="Antoshechkin I."/>
            <person name="Miller M.M."/>
            <person name="Sternberg P.W."/>
            <person name="Aroian R.V."/>
        </authorList>
    </citation>
    <scope>NUCLEOTIDE SEQUENCE</scope>
    <source>
        <strain evidence="2">HY135</strain>
    </source>
</reference>
<keyword evidence="2" id="KW-1185">Reference proteome</keyword>
<accession>A0A016SJZ3</accession>
<gene>
    <name evidence="1" type="primary">Acey_s0215.g2347</name>
    <name evidence="1" type="synonym">Acey-B0379.1</name>
    <name evidence="1" type="ORF">Y032_0215g2347</name>
</gene>
<dbReference type="AlphaFoldDB" id="A0A016SJZ3"/>
<dbReference type="Proteomes" id="UP000024635">
    <property type="component" value="Unassembled WGS sequence"/>
</dbReference>
<dbReference type="OrthoDB" id="5785141at2759"/>
<proteinExistence type="predicted"/>
<protein>
    <submittedName>
        <fullName evidence="1">Uncharacterized protein</fullName>
    </submittedName>
</protein>
<evidence type="ECO:0000313" key="1">
    <source>
        <dbReference type="EMBL" id="EYB90692.1"/>
    </source>
</evidence>
<comment type="caution">
    <text evidence="1">The sequence shown here is derived from an EMBL/GenBank/DDBJ whole genome shotgun (WGS) entry which is preliminary data.</text>
</comment>
<sequence length="218" mass="25969">MNFSEIVRGNGAFKVSELISLNQLSETAERWTNLTITTRPHHPLSIRFDDAYSSYHHAKHSRYDEMYHPYLGSFRERKMFTTLAPSLCIPRRNRTCTYELSPYRAYSPKQGEWLVEKDRNHRVMLPRVGPYLRPEVNGPEMPILRRSYTLPTSTTRFENYFRYWRGRACGLDYIAPFLQSEDWRPAEDRRYHRIFWAPEFLSITPSCRHAANFMLSAY</sequence>
<dbReference type="STRING" id="53326.A0A016SJZ3"/>
<organism evidence="1 2">
    <name type="scientific">Ancylostoma ceylanicum</name>
    <dbReference type="NCBI Taxonomy" id="53326"/>
    <lineage>
        <taxon>Eukaryota</taxon>
        <taxon>Metazoa</taxon>
        <taxon>Ecdysozoa</taxon>
        <taxon>Nematoda</taxon>
        <taxon>Chromadorea</taxon>
        <taxon>Rhabditida</taxon>
        <taxon>Rhabditina</taxon>
        <taxon>Rhabditomorpha</taxon>
        <taxon>Strongyloidea</taxon>
        <taxon>Ancylostomatidae</taxon>
        <taxon>Ancylostomatinae</taxon>
        <taxon>Ancylostoma</taxon>
    </lineage>
</organism>